<accession>A0A1E5JUG6</accession>
<keyword evidence="1" id="KW-0472">Membrane</keyword>
<keyword evidence="3" id="KW-1185">Reference proteome</keyword>
<organism evidence="2 3">
    <name type="scientific">Legionella parisiensis</name>
    <dbReference type="NCBI Taxonomy" id="45071"/>
    <lineage>
        <taxon>Bacteria</taxon>
        <taxon>Pseudomonadati</taxon>
        <taxon>Pseudomonadota</taxon>
        <taxon>Gammaproteobacteria</taxon>
        <taxon>Legionellales</taxon>
        <taxon>Legionellaceae</taxon>
        <taxon>Legionella</taxon>
    </lineage>
</organism>
<evidence type="ECO:0000313" key="2">
    <source>
        <dbReference type="EMBL" id="OEH47708.1"/>
    </source>
</evidence>
<dbReference type="Proteomes" id="UP000095229">
    <property type="component" value="Unassembled WGS sequence"/>
</dbReference>
<dbReference type="PATRIC" id="fig|45071.7.peg.1340"/>
<keyword evidence="1" id="KW-1133">Transmembrane helix</keyword>
<evidence type="ECO:0000256" key="1">
    <source>
        <dbReference type="SAM" id="Phobius"/>
    </source>
</evidence>
<reference evidence="2 3" key="1">
    <citation type="submission" date="2016-02" db="EMBL/GenBank/DDBJ databases">
        <title>Secondary metabolites in Legionella.</title>
        <authorList>
            <person name="Tobias N.J."/>
            <person name="Bode H.B."/>
        </authorList>
    </citation>
    <scope>NUCLEOTIDE SEQUENCE [LARGE SCALE GENOMIC DNA]</scope>
    <source>
        <strain evidence="2 3">DSM 19216</strain>
    </source>
</reference>
<keyword evidence="1" id="KW-0812">Transmembrane</keyword>
<evidence type="ECO:0000313" key="3">
    <source>
        <dbReference type="Proteomes" id="UP000095229"/>
    </source>
</evidence>
<dbReference type="EMBL" id="LSOG01000039">
    <property type="protein sequence ID" value="OEH47708.1"/>
    <property type="molecule type" value="Genomic_DNA"/>
</dbReference>
<comment type="caution">
    <text evidence="2">The sequence shown here is derived from an EMBL/GenBank/DDBJ whole genome shotgun (WGS) entry which is preliminary data.</text>
</comment>
<sequence>MKFNIYIKILTAFFVIFLILVLAFFKYLKSVETKIIVNAGQTMSQGLLISLEKELINNPKSNWDAIIKKKTDNLIHLIVIDSLKLTREAE</sequence>
<dbReference type="AlphaFoldDB" id="A0A1E5JUG6"/>
<gene>
    <name evidence="2" type="ORF">lpari_01232</name>
</gene>
<name>A0A1E5JUG6_9GAMM</name>
<feature type="transmembrane region" description="Helical" evidence="1">
    <location>
        <begin position="6"/>
        <end position="25"/>
    </location>
</feature>
<protein>
    <submittedName>
        <fullName evidence="2">Uncharacterized protein</fullName>
    </submittedName>
</protein>
<proteinExistence type="predicted"/>